<proteinExistence type="predicted"/>
<dbReference type="PROSITE" id="PS00409">
    <property type="entry name" value="PROKAR_NTER_METHYL"/>
    <property type="match status" value="1"/>
</dbReference>
<protein>
    <submittedName>
        <fullName evidence="1">Prepilin-type N-terminal cleavage/methylation domain-containing protein</fullName>
    </submittedName>
</protein>
<evidence type="ECO:0000313" key="1">
    <source>
        <dbReference type="EMBL" id="SFC27890.1"/>
    </source>
</evidence>
<organism evidence="1 2">
    <name type="scientific">Marinospirillum celere</name>
    <dbReference type="NCBI Taxonomy" id="1122252"/>
    <lineage>
        <taxon>Bacteria</taxon>
        <taxon>Pseudomonadati</taxon>
        <taxon>Pseudomonadota</taxon>
        <taxon>Gammaproteobacteria</taxon>
        <taxon>Oceanospirillales</taxon>
        <taxon>Oceanospirillaceae</taxon>
        <taxon>Marinospirillum</taxon>
    </lineage>
</organism>
<gene>
    <name evidence="1" type="ORF">SAMN05660443_2044</name>
</gene>
<dbReference type="Proteomes" id="UP000199058">
    <property type="component" value="Unassembled WGS sequence"/>
</dbReference>
<evidence type="ECO:0000313" key="2">
    <source>
        <dbReference type="Proteomes" id="UP000199058"/>
    </source>
</evidence>
<dbReference type="RefSeq" id="WP_091962964.1">
    <property type="nucleotide sequence ID" value="NZ_FOLH01000004.1"/>
</dbReference>
<dbReference type="AlphaFoldDB" id="A0A1I1I3U7"/>
<reference evidence="1 2" key="1">
    <citation type="submission" date="2016-10" db="EMBL/GenBank/DDBJ databases">
        <authorList>
            <person name="de Groot N.N."/>
        </authorList>
    </citation>
    <scope>NUCLEOTIDE SEQUENCE [LARGE SCALE GENOMIC DNA]</scope>
    <source>
        <strain evidence="1 2">DSM 18438</strain>
    </source>
</reference>
<keyword evidence="2" id="KW-1185">Reference proteome</keyword>
<accession>A0A1I1I3U7</accession>
<dbReference type="InterPro" id="IPR012902">
    <property type="entry name" value="N_methyl_site"/>
</dbReference>
<dbReference type="NCBIfam" id="TIGR02532">
    <property type="entry name" value="IV_pilin_GFxxxE"/>
    <property type="match status" value="1"/>
</dbReference>
<dbReference type="EMBL" id="FOLH01000004">
    <property type="protein sequence ID" value="SFC27890.1"/>
    <property type="molecule type" value="Genomic_DNA"/>
</dbReference>
<dbReference type="OrthoDB" id="6120870at2"/>
<dbReference type="STRING" id="1122252.SAMN05660443_2044"/>
<sequence length="238" mass="26767">MQPGNRGFSLLELLIVAALGSLLLLATSEVFARLVFYQTDLSAWLRLEEKAALAETALKTDLKAAHQLVALKSAERTYPDFSEQSFEITESLVRTGSFQSARSSDWLLINRSSEDPNPDFSLWHLDQKTYGRGLAHKASRPTEPNRLSSSQTLIAGVELLRFRFYSDQQKAWLSSQQAQNSEENFSGIQFAILLASEQAQLHRKQPALELWGEQLRPPQDGRLRLLITGSLPLRSEQP</sequence>
<name>A0A1I1I3U7_9GAMM</name>
<dbReference type="Pfam" id="PF07963">
    <property type="entry name" value="N_methyl"/>
    <property type="match status" value="1"/>
</dbReference>